<proteinExistence type="predicted"/>
<dbReference type="InterPro" id="IPR005101">
    <property type="entry name" value="Cryptochr/Photolyase_FAD-bd"/>
</dbReference>
<dbReference type="Gene3D" id="1.10.579.10">
    <property type="entry name" value="DNA Cyclobutane Dipyrimidine Photolyase, subunit A, domain 3"/>
    <property type="match status" value="1"/>
</dbReference>
<name>A0A0K2UJC7_LEPSM</name>
<dbReference type="EMBL" id="HACA01021013">
    <property type="protein sequence ID" value="CDW38374.1"/>
    <property type="molecule type" value="Transcribed_RNA"/>
</dbReference>
<dbReference type="InterPro" id="IPR036134">
    <property type="entry name" value="Crypto/Photolyase_FAD-like_sf"/>
</dbReference>
<organism evidence="2">
    <name type="scientific">Lepeophtheirus salmonis</name>
    <name type="common">Salmon louse</name>
    <name type="synonym">Caligus salmonis</name>
    <dbReference type="NCBI Taxonomy" id="72036"/>
    <lineage>
        <taxon>Eukaryota</taxon>
        <taxon>Metazoa</taxon>
        <taxon>Ecdysozoa</taxon>
        <taxon>Arthropoda</taxon>
        <taxon>Crustacea</taxon>
        <taxon>Multicrustacea</taxon>
        <taxon>Hexanauplia</taxon>
        <taxon>Copepoda</taxon>
        <taxon>Siphonostomatoida</taxon>
        <taxon>Caligidae</taxon>
        <taxon>Lepeophtheirus</taxon>
    </lineage>
</organism>
<dbReference type="SUPFAM" id="SSF48173">
    <property type="entry name" value="Cryptochrome/photolyase FAD-binding domain"/>
    <property type="match status" value="1"/>
</dbReference>
<evidence type="ECO:0000259" key="1">
    <source>
        <dbReference type="Pfam" id="PF03441"/>
    </source>
</evidence>
<accession>A0A0K2UJC7</accession>
<protein>
    <recommendedName>
        <fullName evidence="1">Cryptochrome/DNA photolyase FAD-binding domain-containing protein</fullName>
    </recommendedName>
</protein>
<reference evidence="2" key="1">
    <citation type="submission" date="2014-05" db="EMBL/GenBank/DDBJ databases">
        <authorList>
            <person name="Chronopoulou M."/>
        </authorList>
    </citation>
    <scope>NUCLEOTIDE SEQUENCE</scope>
    <source>
        <tissue evidence="2">Whole organism</tissue>
    </source>
</reference>
<dbReference type="AlphaFoldDB" id="A0A0K2UJC7"/>
<sequence>MWMWLSYYPFFQQFLHVYYPIEIGRQIDPNGDYIRRYIPILKNYLFMSLGKLQRIFDAK</sequence>
<evidence type="ECO:0000313" key="2">
    <source>
        <dbReference type="EMBL" id="CDW38374.1"/>
    </source>
</evidence>
<feature type="domain" description="Cryptochrome/DNA photolyase FAD-binding" evidence="1">
    <location>
        <begin position="2"/>
        <end position="44"/>
    </location>
</feature>
<dbReference type="Pfam" id="PF03441">
    <property type="entry name" value="FAD_binding_7"/>
    <property type="match status" value="1"/>
</dbReference>